<reference evidence="3 4" key="1">
    <citation type="submission" date="2019-08" db="EMBL/GenBank/DDBJ databases">
        <title>Whole genome of Aphis craccivora.</title>
        <authorList>
            <person name="Voronova N.V."/>
            <person name="Shulinski R.S."/>
            <person name="Bandarenka Y.V."/>
            <person name="Zhorov D.G."/>
            <person name="Warner D."/>
        </authorList>
    </citation>
    <scope>NUCLEOTIDE SEQUENCE [LARGE SCALE GENOMIC DNA]</scope>
    <source>
        <strain evidence="3">180601</strain>
        <tissue evidence="3">Whole Body</tissue>
    </source>
</reference>
<evidence type="ECO:0000313" key="4">
    <source>
        <dbReference type="Proteomes" id="UP000478052"/>
    </source>
</evidence>
<dbReference type="PROSITE" id="PS51034">
    <property type="entry name" value="ZP_2"/>
    <property type="match status" value="1"/>
</dbReference>
<organism evidence="3 4">
    <name type="scientific">Aphis craccivora</name>
    <name type="common">Cowpea aphid</name>
    <dbReference type="NCBI Taxonomy" id="307492"/>
    <lineage>
        <taxon>Eukaryota</taxon>
        <taxon>Metazoa</taxon>
        <taxon>Ecdysozoa</taxon>
        <taxon>Arthropoda</taxon>
        <taxon>Hexapoda</taxon>
        <taxon>Insecta</taxon>
        <taxon>Pterygota</taxon>
        <taxon>Neoptera</taxon>
        <taxon>Paraneoptera</taxon>
        <taxon>Hemiptera</taxon>
        <taxon>Sternorrhyncha</taxon>
        <taxon>Aphidomorpha</taxon>
        <taxon>Aphidoidea</taxon>
        <taxon>Aphididae</taxon>
        <taxon>Aphidini</taxon>
        <taxon>Aphis</taxon>
        <taxon>Aphis</taxon>
    </lineage>
</organism>
<dbReference type="SMART" id="SM00241">
    <property type="entry name" value="ZP"/>
    <property type="match status" value="1"/>
</dbReference>
<dbReference type="InterPro" id="IPR052774">
    <property type="entry name" value="Celegans_DevNeuronal_Protein"/>
</dbReference>
<gene>
    <name evidence="3" type="ORF">FWK35_00021948</name>
</gene>
<protein>
    <submittedName>
        <fullName evidence="3">ZP domain-containing protein</fullName>
    </submittedName>
</protein>
<feature type="region of interest" description="Disordered" evidence="1">
    <location>
        <begin position="378"/>
        <end position="404"/>
    </location>
</feature>
<sequence>MDIIISNLIEYVTPARCLHLINKKGLEMSFKFYYCVVQYKVNCDDDYMTVDIKKTDDIKSIYLNQMKFYPELACQPVFEKNLIQFKLSLRDVYKCGLTKATNQGTGTITYYHQIVIEKDGSNNFEHKSFVNVKCWFSGNKNHTVAKRNVLPAGFQEPEDLEITTSLTENAPVPMLKVGVRQGGSIVNGELNVNPGTPLQMEIYLDKDSAPIYGLLVSYMQVTDTKAQEETIIFNGCSVDPYLFENFNTVDGDFLTAKFRAFKFPESTYVQFKGTVNVCLDKCRGVDCSNGKVGFGRKRREISGIPPDPNKVFEVSMTTFIKVDYKSEMAREKDSERSDECIDFTMIINSRNNAPIINFGGGFRWKSNNVVKLEIDTTADDRNQTNSNSLDARPKGGARNADGTDHMRVDTEEIREELKYTLLETNAAGRTRVSLVATVALLLVAVARAAIMDV</sequence>
<dbReference type="GO" id="GO:0009653">
    <property type="term" value="P:anatomical structure morphogenesis"/>
    <property type="evidence" value="ECO:0007669"/>
    <property type="project" value="TreeGrafter"/>
</dbReference>
<dbReference type="PANTHER" id="PTHR47327">
    <property type="entry name" value="FI18240P1-RELATED"/>
    <property type="match status" value="1"/>
</dbReference>
<feature type="domain" description="ZP" evidence="2">
    <location>
        <begin position="42"/>
        <end position="294"/>
    </location>
</feature>
<dbReference type="OrthoDB" id="6407830at2759"/>
<evidence type="ECO:0000256" key="1">
    <source>
        <dbReference type="SAM" id="MobiDB-lite"/>
    </source>
</evidence>
<name>A0A6G0YVR9_APHCR</name>
<evidence type="ECO:0000313" key="3">
    <source>
        <dbReference type="EMBL" id="KAF0761962.1"/>
    </source>
</evidence>
<keyword evidence="4" id="KW-1185">Reference proteome</keyword>
<dbReference type="InterPro" id="IPR001507">
    <property type="entry name" value="ZP_dom"/>
</dbReference>
<evidence type="ECO:0000259" key="2">
    <source>
        <dbReference type="PROSITE" id="PS51034"/>
    </source>
</evidence>
<dbReference type="EMBL" id="VUJU01002253">
    <property type="protein sequence ID" value="KAF0761962.1"/>
    <property type="molecule type" value="Genomic_DNA"/>
</dbReference>
<dbReference type="PANTHER" id="PTHR47327:SF7">
    <property type="entry name" value="GH08941P"/>
    <property type="match status" value="1"/>
</dbReference>
<proteinExistence type="predicted"/>
<dbReference type="Proteomes" id="UP000478052">
    <property type="component" value="Unassembled WGS sequence"/>
</dbReference>
<accession>A0A6G0YVR9</accession>
<dbReference type="AlphaFoldDB" id="A0A6G0YVR9"/>
<comment type="caution">
    <text evidence="3">The sequence shown here is derived from an EMBL/GenBank/DDBJ whole genome shotgun (WGS) entry which is preliminary data.</text>
</comment>